<dbReference type="RefSeq" id="WP_094013475.1">
    <property type="nucleotide sequence ID" value="NZ_NMQW01000002.1"/>
</dbReference>
<dbReference type="InterPro" id="IPR020449">
    <property type="entry name" value="Tscrpt_reg_AraC-type_HTH"/>
</dbReference>
<reference evidence="6 7" key="1">
    <citation type="submission" date="2017-07" db="EMBL/GenBank/DDBJ databases">
        <title>Genome sequencing and assembly of Paenibacillus rigui.</title>
        <authorList>
            <person name="Mayilraj S."/>
        </authorList>
    </citation>
    <scope>NUCLEOTIDE SEQUENCE [LARGE SCALE GENOMIC DNA]</scope>
    <source>
        <strain evidence="6 7">JCM 16352</strain>
    </source>
</reference>
<evidence type="ECO:0000313" key="6">
    <source>
        <dbReference type="EMBL" id="OXM88228.1"/>
    </source>
</evidence>
<organism evidence="6 7">
    <name type="scientific">Paenibacillus rigui</name>
    <dbReference type="NCBI Taxonomy" id="554312"/>
    <lineage>
        <taxon>Bacteria</taxon>
        <taxon>Bacillati</taxon>
        <taxon>Bacillota</taxon>
        <taxon>Bacilli</taxon>
        <taxon>Bacillales</taxon>
        <taxon>Paenibacillaceae</taxon>
        <taxon>Paenibacillus</taxon>
    </lineage>
</organism>
<dbReference type="Gene3D" id="1.10.10.60">
    <property type="entry name" value="Homeodomain-like"/>
    <property type="match status" value="2"/>
</dbReference>
<dbReference type="SUPFAM" id="SSF46689">
    <property type="entry name" value="Homeodomain-like"/>
    <property type="match status" value="2"/>
</dbReference>
<dbReference type="PANTHER" id="PTHR43280">
    <property type="entry name" value="ARAC-FAMILY TRANSCRIPTIONAL REGULATOR"/>
    <property type="match status" value="1"/>
</dbReference>
<feature type="region of interest" description="Disordered" evidence="4">
    <location>
        <begin position="268"/>
        <end position="288"/>
    </location>
</feature>
<dbReference type="AlphaFoldDB" id="A0A229UXR2"/>
<protein>
    <recommendedName>
        <fullName evidence="5">HTH araC/xylS-type domain-containing protein</fullName>
    </recommendedName>
</protein>
<dbReference type="PROSITE" id="PS00041">
    <property type="entry name" value="HTH_ARAC_FAMILY_1"/>
    <property type="match status" value="1"/>
</dbReference>
<dbReference type="InterPro" id="IPR009057">
    <property type="entry name" value="Homeodomain-like_sf"/>
</dbReference>
<dbReference type="SMART" id="SM00342">
    <property type="entry name" value="HTH_ARAC"/>
    <property type="match status" value="1"/>
</dbReference>
<keyword evidence="7" id="KW-1185">Reference proteome</keyword>
<name>A0A229UXR2_9BACL</name>
<comment type="caution">
    <text evidence="6">The sequence shown here is derived from an EMBL/GenBank/DDBJ whole genome shotgun (WGS) entry which is preliminary data.</text>
</comment>
<evidence type="ECO:0000256" key="3">
    <source>
        <dbReference type="ARBA" id="ARBA00023163"/>
    </source>
</evidence>
<evidence type="ECO:0000313" key="7">
    <source>
        <dbReference type="Proteomes" id="UP000215509"/>
    </source>
</evidence>
<dbReference type="GO" id="GO:0003700">
    <property type="term" value="F:DNA-binding transcription factor activity"/>
    <property type="evidence" value="ECO:0007669"/>
    <property type="project" value="InterPro"/>
</dbReference>
<dbReference type="Proteomes" id="UP000215509">
    <property type="component" value="Unassembled WGS sequence"/>
</dbReference>
<dbReference type="InterPro" id="IPR018060">
    <property type="entry name" value="HTH_AraC"/>
</dbReference>
<dbReference type="Pfam" id="PF12833">
    <property type="entry name" value="HTH_18"/>
    <property type="match status" value="1"/>
</dbReference>
<feature type="domain" description="HTH araC/xylS-type" evidence="5">
    <location>
        <begin position="177"/>
        <end position="275"/>
    </location>
</feature>
<proteinExistence type="predicted"/>
<dbReference type="OrthoDB" id="2461801at2"/>
<keyword evidence="3" id="KW-0804">Transcription</keyword>
<dbReference type="PRINTS" id="PR00032">
    <property type="entry name" value="HTHARAC"/>
</dbReference>
<dbReference type="PROSITE" id="PS01124">
    <property type="entry name" value="HTH_ARAC_FAMILY_2"/>
    <property type="match status" value="1"/>
</dbReference>
<dbReference type="EMBL" id="NMQW01000002">
    <property type="protein sequence ID" value="OXM88228.1"/>
    <property type="molecule type" value="Genomic_DNA"/>
</dbReference>
<evidence type="ECO:0000256" key="2">
    <source>
        <dbReference type="ARBA" id="ARBA00023125"/>
    </source>
</evidence>
<dbReference type="PANTHER" id="PTHR43280:SF28">
    <property type="entry name" value="HTH-TYPE TRANSCRIPTIONAL ACTIVATOR RHAS"/>
    <property type="match status" value="1"/>
</dbReference>
<keyword evidence="2" id="KW-0238">DNA-binding</keyword>
<evidence type="ECO:0000256" key="4">
    <source>
        <dbReference type="SAM" id="MobiDB-lite"/>
    </source>
</evidence>
<dbReference type="InterPro" id="IPR018062">
    <property type="entry name" value="HTH_AraC-typ_CS"/>
</dbReference>
<keyword evidence="1" id="KW-0805">Transcription regulation</keyword>
<gene>
    <name evidence="6" type="ORF">CF651_03820</name>
</gene>
<dbReference type="GO" id="GO:0043565">
    <property type="term" value="F:sequence-specific DNA binding"/>
    <property type="evidence" value="ECO:0007669"/>
    <property type="project" value="InterPro"/>
</dbReference>
<evidence type="ECO:0000259" key="5">
    <source>
        <dbReference type="PROSITE" id="PS01124"/>
    </source>
</evidence>
<accession>A0A229UXR2</accession>
<sequence length="288" mass="33202">MEGKTDGLYRKLVEWRGAEKHRIEKAGKETARHHALLWMTKGNVQLTVNNIPVTLAYPSVFLLLPGATVEWGAGHEADLYRISFDLYTAVEWTEARRVYEKQLTFPVQGEIKLHSRYLLQLLHSLAEMEEAFPSSDGGDTGKKALQRQSLLFELLELLLQEPSSPGEPTSSGEDWFRRTVEYLDQHFTEEIKLGKLADMAGVHPAYYSQQFKRRMNYSPIEYVTRLRMNKAKELLLAPNPSIREVARSVGYRDEFYFSRRFKEKVGCAPSDYSSHHIPQEPSPLKRLK</sequence>
<evidence type="ECO:0000256" key="1">
    <source>
        <dbReference type="ARBA" id="ARBA00023015"/>
    </source>
</evidence>